<dbReference type="InterPro" id="IPR027417">
    <property type="entry name" value="P-loop_NTPase"/>
</dbReference>
<dbReference type="PROSITE" id="PS50893">
    <property type="entry name" value="ABC_TRANSPORTER_2"/>
    <property type="match status" value="2"/>
</dbReference>
<dbReference type="InterPro" id="IPR015856">
    <property type="entry name" value="ABC_transpr_CbiO/EcfA_su"/>
</dbReference>
<dbReference type="InterPro" id="IPR003593">
    <property type="entry name" value="AAA+_ATPase"/>
</dbReference>
<keyword evidence="6 9" id="KW-1133">Transmembrane helix</keyword>
<dbReference type="PROSITE" id="PS00211">
    <property type="entry name" value="ABC_TRANSPORTER_1"/>
    <property type="match status" value="1"/>
</dbReference>
<gene>
    <name evidence="11" type="ORF">Q9R02_15305</name>
</gene>
<feature type="transmembrane region" description="Helical" evidence="9">
    <location>
        <begin position="719"/>
        <end position="739"/>
    </location>
</feature>
<dbReference type="InterPro" id="IPR015854">
    <property type="entry name" value="ABC_transpr_LolD-like"/>
</dbReference>
<organism evidence="11 12">
    <name type="scientific">Arthrobacter horti</name>
    <dbReference type="NCBI Taxonomy" id="3068273"/>
    <lineage>
        <taxon>Bacteria</taxon>
        <taxon>Bacillati</taxon>
        <taxon>Actinomycetota</taxon>
        <taxon>Actinomycetes</taxon>
        <taxon>Micrococcales</taxon>
        <taxon>Micrococcaceae</taxon>
        <taxon>Arthrobacter</taxon>
    </lineage>
</organism>
<dbReference type="CDD" id="cd03225">
    <property type="entry name" value="ABC_cobalt_CbiO_domain1"/>
    <property type="match status" value="1"/>
</dbReference>
<keyword evidence="7 9" id="KW-0472">Membrane</keyword>
<comment type="caution">
    <text evidence="11">The sequence shown here is derived from an EMBL/GenBank/DDBJ whole genome shotgun (WGS) entry which is preliminary data.</text>
</comment>
<feature type="domain" description="ABC transporter" evidence="10">
    <location>
        <begin position="177"/>
        <end position="419"/>
    </location>
</feature>
<dbReference type="InterPro" id="IPR003439">
    <property type="entry name" value="ABC_transporter-like_ATP-bd"/>
</dbReference>
<keyword evidence="4" id="KW-0547">Nucleotide-binding</keyword>
<dbReference type="Gene3D" id="3.40.50.300">
    <property type="entry name" value="P-loop containing nucleotide triphosphate hydrolases"/>
    <property type="match status" value="2"/>
</dbReference>
<dbReference type="PANTHER" id="PTHR24220:SF687">
    <property type="entry name" value="ABC TRANSPORTER ATP-BINDING PROTEIN SCO2324-RELATED"/>
    <property type="match status" value="1"/>
</dbReference>
<feature type="transmembrane region" description="Helical" evidence="9">
    <location>
        <begin position="751"/>
        <end position="781"/>
    </location>
</feature>
<evidence type="ECO:0000256" key="6">
    <source>
        <dbReference type="ARBA" id="ARBA00022989"/>
    </source>
</evidence>
<accession>A0ABT9ISE0</accession>
<feature type="transmembrane region" description="Helical" evidence="9">
    <location>
        <begin position="790"/>
        <end position="809"/>
    </location>
</feature>
<evidence type="ECO:0000256" key="3">
    <source>
        <dbReference type="ARBA" id="ARBA00022692"/>
    </source>
</evidence>
<feature type="transmembrane region" description="Helical" evidence="9">
    <location>
        <begin position="689"/>
        <end position="712"/>
    </location>
</feature>
<evidence type="ECO:0000256" key="8">
    <source>
        <dbReference type="SAM" id="MobiDB-lite"/>
    </source>
</evidence>
<dbReference type="InterPro" id="IPR017871">
    <property type="entry name" value="ABC_transporter-like_CS"/>
</dbReference>
<keyword evidence="5 11" id="KW-0067">ATP-binding</keyword>
<feature type="transmembrane region" description="Helical" evidence="9">
    <location>
        <begin position="68"/>
        <end position="89"/>
    </location>
</feature>
<evidence type="ECO:0000256" key="1">
    <source>
        <dbReference type="ARBA" id="ARBA00004141"/>
    </source>
</evidence>
<dbReference type="Proteomes" id="UP001232725">
    <property type="component" value="Unassembled WGS sequence"/>
</dbReference>
<feature type="domain" description="ABC transporter" evidence="10">
    <location>
        <begin position="425"/>
        <end position="656"/>
    </location>
</feature>
<dbReference type="SUPFAM" id="SSF52540">
    <property type="entry name" value="P-loop containing nucleoside triphosphate hydrolases"/>
    <property type="match status" value="2"/>
</dbReference>
<feature type="transmembrane region" description="Helical" evidence="9">
    <location>
        <begin position="815"/>
        <end position="831"/>
    </location>
</feature>
<comment type="subcellular location">
    <subcellularLocation>
        <location evidence="1">Membrane</location>
        <topology evidence="1">Multi-pass membrane protein</topology>
    </subcellularLocation>
</comment>
<dbReference type="CDD" id="cd16914">
    <property type="entry name" value="EcfT"/>
    <property type="match status" value="1"/>
</dbReference>
<dbReference type="GO" id="GO:0005524">
    <property type="term" value="F:ATP binding"/>
    <property type="evidence" value="ECO:0007669"/>
    <property type="project" value="UniProtKB-KW"/>
</dbReference>
<evidence type="ECO:0000256" key="7">
    <source>
        <dbReference type="ARBA" id="ARBA00023136"/>
    </source>
</evidence>
<dbReference type="SMART" id="SM00382">
    <property type="entry name" value="AAA"/>
    <property type="match status" value="2"/>
</dbReference>
<dbReference type="EMBL" id="JAVALS010000017">
    <property type="protein sequence ID" value="MDP5228526.1"/>
    <property type="molecule type" value="Genomic_DNA"/>
</dbReference>
<evidence type="ECO:0000313" key="12">
    <source>
        <dbReference type="Proteomes" id="UP001232725"/>
    </source>
</evidence>
<feature type="transmembrane region" description="Helical" evidence="9">
    <location>
        <begin position="843"/>
        <end position="863"/>
    </location>
</feature>
<evidence type="ECO:0000256" key="4">
    <source>
        <dbReference type="ARBA" id="ARBA00022741"/>
    </source>
</evidence>
<evidence type="ECO:0000256" key="2">
    <source>
        <dbReference type="ARBA" id="ARBA00022448"/>
    </source>
</evidence>
<name>A0ABT9ISE0_9MICC</name>
<feature type="transmembrane region" description="Helical" evidence="9">
    <location>
        <begin position="110"/>
        <end position="131"/>
    </location>
</feature>
<dbReference type="PANTHER" id="PTHR24220">
    <property type="entry name" value="IMPORT ATP-BINDING PROTEIN"/>
    <property type="match status" value="1"/>
</dbReference>
<evidence type="ECO:0000259" key="10">
    <source>
        <dbReference type="PROSITE" id="PS50893"/>
    </source>
</evidence>
<protein>
    <submittedName>
        <fullName evidence="11">ATP-binding cassette domain-containing protein</fullName>
    </submittedName>
</protein>
<evidence type="ECO:0000256" key="5">
    <source>
        <dbReference type="ARBA" id="ARBA00022840"/>
    </source>
</evidence>
<sequence length="966" mass="97737">MTFRPAPLRAGAALALLFVAARVLYRILFNGVGTGDTVLLNLPALPLPDPFASVTFLGPVTAEGLGDAVLSALPIAATILAFGVLNSLVDVARGFRLLARGGPLQGVARMLVVAWAALPALSDAVASVRLACRLRDERFGPRALVPILERTLDHANRVAAALELRGFGSTSPRRLSASGEPVLVRDAAFAIAATQIRAVSFSPAPGTITVLTGPTGSGKSTVLRGLCGLLSHVDGGALSGTVRVAGADRASVPPRDTARSIGVVLQNPRAAFASTRVRDEIGLALELRGMPAAAATARVLEVAESIGVAALLNRDLATLSAGEAMLVAIAAAVVDHPALLLVDEPLADLDTDARRRVIGVLDALAHGAGVCVVVAEHRAEALVPVADAWWTFDDGALVPGEAPSPASTVAPAAAAMHGAEAEAVLTVSGLAVQRGGTSLVRDASLSLQRGEIVALVGPNGAGKSSLLVALALGEGTAAGGRRVALVPDASDDLFTHDTVAGELHAADRRLAKARRRARGDRADDPAAAPRAGSAAARLALLRGTGRMPWGPEHPRDLSAGERRILAIALQTVDDPGVLLLDEPTRGLDAEARAAVTAALQVAADAGAAVLIATHDGGFAQGLGARILPMRDGVAPSSSPAGEAAPARADAASAAGATTRLWVPAPAETAGPTARGAARRRFRMPRAAELTVLAAANLLALVAFCWPLVAAALPEDAAAATPYAALAIIPVAAIAVVVSLDGSVRSAHTVALLGVLAAIGSAVRVASTGVGGVEAVFILLILGGRAFGARFGLLLGAATIALSSALWGGIGPWTPFQIFACAWVGAGAGLLPRHVRGRAEIWMLCVYGALASYAFGLLTNLWFWPFAVGAGTGISYVPGAPLATNLGSFLLYSLLTSTAGWDTLRAVTTIVGISLVGRAVLASLRRAKPVSAAAAHGSVSAGHGHGGRGRAAKAQPASTGDRHSLTP</sequence>
<keyword evidence="12" id="KW-1185">Reference proteome</keyword>
<evidence type="ECO:0000256" key="9">
    <source>
        <dbReference type="SAM" id="Phobius"/>
    </source>
</evidence>
<dbReference type="Pfam" id="PF00005">
    <property type="entry name" value="ABC_tran"/>
    <property type="match status" value="2"/>
</dbReference>
<dbReference type="InterPro" id="IPR003339">
    <property type="entry name" value="ABC/ECF_trnsptr_transmembrane"/>
</dbReference>
<reference evidence="11 12" key="1">
    <citation type="submission" date="2023-08" db="EMBL/GenBank/DDBJ databases">
        <title>Arthrobacter horti sp. nov., isolated from forest soil.</title>
        <authorList>
            <person name="Park M."/>
        </authorList>
    </citation>
    <scope>NUCLEOTIDE SEQUENCE [LARGE SCALE GENOMIC DNA]</scope>
    <source>
        <strain evidence="11 12">YJM1</strain>
    </source>
</reference>
<keyword evidence="2" id="KW-0813">Transport</keyword>
<keyword evidence="3 9" id="KW-0812">Transmembrane</keyword>
<dbReference type="RefSeq" id="WP_305997573.1">
    <property type="nucleotide sequence ID" value="NZ_JAVALS010000017.1"/>
</dbReference>
<proteinExistence type="predicted"/>
<evidence type="ECO:0000313" key="11">
    <source>
        <dbReference type="EMBL" id="MDP5228526.1"/>
    </source>
</evidence>
<feature type="transmembrane region" description="Helical" evidence="9">
    <location>
        <begin position="875"/>
        <end position="894"/>
    </location>
</feature>
<feature type="region of interest" description="Disordered" evidence="8">
    <location>
        <begin position="936"/>
        <end position="966"/>
    </location>
</feature>